<organism evidence="6 7">
    <name type="scientific">Lutzomyia longipalpis</name>
    <name type="common">Sand fly</name>
    <dbReference type="NCBI Taxonomy" id="7200"/>
    <lineage>
        <taxon>Eukaryota</taxon>
        <taxon>Metazoa</taxon>
        <taxon>Ecdysozoa</taxon>
        <taxon>Arthropoda</taxon>
        <taxon>Hexapoda</taxon>
        <taxon>Insecta</taxon>
        <taxon>Pterygota</taxon>
        <taxon>Neoptera</taxon>
        <taxon>Endopterygota</taxon>
        <taxon>Diptera</taxon>
        <taxon>Nematocera</taxon>
        <taxon>Psychodoidea</taxon>
        <taxon>Psychodidae</taxon>
        <taxon>Lutzomyia</taxon>
        <taxon>Lutzomyia</taxon>
    </lineage>
</organism>
<dbReference type="InterPro" id="IPR009003">
    <property type="entry name" value="Peptidase_S1_PA"/>
</dbReference>
<dbReference type="PANTHER" id="PTHR24260:SF145">
    <property type="entry name" value="FI17609P1-RELATED"/>
    <property type="match status" value="1"/>
</dbReference>
<feature type="compositionally biased region" description="Low complexity" evidence="2">
    <location>
        <begin position="40"/>
        <end position="66"/>
    </location>
</feature>
<dbReference type="EMBL" id="AJWK01022471">
    <property type="status" value="NOT_ANNOTATED_CDS"/>
    <property type="molecule type" value="Genomic_DNA"/>
</dbReference>
<feature type="chain" id="PRO_5044555701" evidence="3">
    <location>
        <begin position="25"/>
        <end position="278"/>
    </location>
</feature>
<evidence type="ECO:0000313" key="6">
    <source>
        <dbReference type="EnsemblMetazoa" id="LLOJ006804-PA"/>
    </source>
</evidence>
<dbReference type="PROSITE" id="PS50240">
    <property type="entry name" value="TRYPSIN_DOM"/>
    <property type="match status" value="1"/>
</dbReference>
<keyword evidence="5" id="KW-0378">Hydrolase</keyword>
<dbReference type="PANTHER" id="PTHR24260">
    <property type="match status" value="1"/>
</dbReference>
<dbReference type="InterPro" id="IPR051333">
    <property type="entry name" value="CLIP_Serine_Protease"/>
</dbReference>
<feature type="signal peptide" evidence="3">
    <location>
        <begin position="1"/>
        <end position="24"/>
    </location>
</feature>
<dbReference type="VEuPathDB" id="VectorBase:LLONM1_008677"/>
<dbReference type="InterPro" id="IPR001314">
    <property type="entry name" value="Peptidase_S1A"/>
</dbReference>
<accession>A0A1B0GJZ4</accession>
<reference evidence="6" key="3">
    <citation type="submission" date="2020-05" db="UniProtKB">
        <authorList>
            <consortium name="EnsemblMetazoa"/>
        </authorList>
    </citation>
    <scope>IDENTIFICATION</scope>
    <source>
        <strain evidence="6">Jacobina</strain>
    </source>
</reference>
<keyword evidence="7" id="KW-1185">Reference proteome</keyword>
<dbReference type="AlphaFoldDB" id="A0A1B0GJZ4"/>
<dbReference type="Gene3D" id="2.40.10.10">
    <property type="entry name" value="Trypsin-like serine proteases"/>
    <property type="match status" value="2"/>
</dbReference>
<feature type="domain" description="Peptidase S1" evidence="4">
    <location>
        <begin position="74"/>
        <end position="278"/>
    </location>
</feature>
<feature type="region of interest" description="Disordered" evidence="2">
    <location>
        <begin position="38"/>
        <end position="66"/>
    </location>
</feature>
<dbReference type="InterPro" id="IPR043504">
    <property type="entry name" value="Peptidase_S1_PA_chymotrypsin"/>
</dbReference>
<dbReference type="GO" id="GO:0006508">
    <property type="term" value="P:proteolysis"/>
    <property type="evidence" value="ECO:0007669"/>
    <property type="project" value="UniProtKB-KW"/>
</dbReference>
<comment type="similarity">
    <text evidence="1">Belongs to the peptidase S1 family. CLIP subfamily.</text>
</comment>
<evidence type="ECO:0000256" key="1">
    <source>
        <dbReference type="ARBA" id="ARBA00024195"/>
    </source>
</evidence>
<reference evidence="7" key="1">
    <citation type="submission" date="2012-05" db="EMBL/GenBank/DDBJ databases">
        <title>Whole Genome Assembly of Lutzomyia longipalpis.</title>
        <authorList>
            <person name="Richards S."/>
            <person name="Qu C."/>
            <person name="Dillon R."/>
            <person name="Worley K."/>
            <person name="Scherer S."/>
            <person name="Batterton M."/>
            <person name="Taylor A."/>
            <person name="Hawes A."/>
            <person name="Hernandez B."/>
            <person name="Kovar C."/>
            <person name="Mandapat C."/>
            <person name="Pham C."/>
            <person name="Qu C."/>
            <person name="Jing C."/>
            <person name="Bess C."/>
            <person name="Bandaranaike D."/>
            <person name="Ngo D."/>
            <person name="Ongeri F."/>
            <person name="Arias F."/>
            <person name="Lara F."/>
            <person name="Weissenberger G."/>
            <person name="Kamau G."/>
            <person name="Han H."/>
            <person name="Shen H."/>
            <person name="Dinh H."/>
            <person name="Khalil I."/>
            <person name="Jones J."/>
            <person name="Shafer J."/>
            <person name="Jayaseelan J."/>
            <person name="Quiroz J."/>
            <person name="Blankenburg K."/>
            <person name="Nguyen L."/>
            <person name="Jackson L."/>
            <person name="Francisco L."/>
            <person name="Tang L.-Y."/>
            <person name="Pu L.-L."/>
            <person name="Perales L."/>
            <person name="Lorensuhewa L."/>
            <person name="Munidasa M."/>
            <person name="Coyle M."/>
            <person name="Taylor M."/>
            <person name="Puazo M."/>
            <person name="Firestine M."/>
            <person name="Scheel M."/>
            <person name="Javaid M."/>
            <person name="Wang M."/>
            <person name="Li M."/>
            <person name="Tabassum N."/>
            <person name="Saada N."/>
            <person name="Osuji N."/>
            <person name="Aqrawi P."/>
            <person name="Fu Q."/>
            <person name="Thornton R."/>
            <person name="Raj R."/>
            <person name="Goodspeed R."/>
            <person name="Mata R."/>
            <person name="Najjar R."/>
            <person name="Gubbala S."/>
            <person name="Lee S."/>
            <person name="Denson S."/>
            <person name="Patil S."/>
            <person name="Macmil S."/>
            <person name="Qi S."/>
            <person name="Matskevitch T."/>
            <person name="Palculict T."/>
            <person name="Mathew T."/>
            <person name="Vee V."/>
            <person name="Velamala V."/>
            <person name="Korchina V."/>
            <person name="Cai W."/>
            <person name="Liu W."/>
            <person name="Dai W."/>
            <person name="Zou X."/>
            <person name="Zhu Y."/>
            <person name="Zhang Y."/>
            <person name="Wu Y.-Q."/>
            <person name="Xin Y."/>
            <person name="Nazarath L."/>
            <person name="Kovar C."/>
            <person name="Han Y."/>
            <person name="Muzny D."/>
            <person name="Gibbs R."/>
        </authorList>
    </citation>
    <scope>NUCLEOTIDE SEQUENCE [LARGE SCALE GENOMIC DNA]</scope>
    <source>
        <strain evidence="7">Jacobina</strain>
    </source>
</reference>
<keyword evidence="3" id="KW-0732">Signal</keyword>
<dbReference type="EnsemblMetazoa" id="LLOJ006804-RA">
    <property type="protein sequence ID" value="LLOJ006804-PA"/>
    <property type="gene ID" value="LLOJ006804"/>
</dbReference>
<keyword evidence="5" id="KW-0645">Protease</keyword>
<proteinExistence type="inferred from homology"/>
<protein>
    <submittedName>
        <fullName evidence="5">Putative serine protease easter-like protein</fullName>
    </submittedName>
</protein>
<sequence>MSTKLITYFSCLLLVGLLSAHVQSANITTRVPFRFRNRRTTTTEVPTTTSTSTPESTTTSTTEPTTTTTEAAKINNKTCGEKTGEIYPWIAILEHSHPKNKMKKRTLSKGVLISDQFVLTTVSSIHNSHPFWIVTRVRLGEFVDGQGNKNTSQRISLKVDDIFLHSSRDLALIKLEKPANLTRFIRPICLPNSENYNFREMHFHVCRKSNQIGRNSYSEQTMPASPLTPQDCSTLFHRKTAEFSVKEEFCAWDERGDTCYGDLGGPLMGLHDGRYQVI</sequence>
<evidence type="ECO:0000256" key="3">
    <source>
        <dbReference type="SAM" id="SignalP"/>
    </source>
</evidence>
<dbReference type="SMART" id="SM00020">
    <property type="entry name" value="Tryp_SPc"/>
    <property type="match status" value="1"/>
</dbReference>
<dbReference type="Proteomes" id="UP000092461">
    <property type="component" value="Unassembled WGS sequence"/>
</dbReference>
<dbReference type="VEuPathDB" id="VectorBase:LLOJ006804"/>
<evidence type="ECO:0000256" key="2">
    <source>
        <dbReference type="SAM" id="MobiDB-lite"/>
    </source>
</evidence>
<name>A0A1B0GJZ4_LUTLO</name>
<dbReference type="GO" id="GO:0004252">
    <property type="term" value="F:serine-type endopeptidase activity"/>
    <property type="evidence" value="ECO:0007669"/>
    <property type="project" value="InterPro"/>
</dbReference>
<dbReference type="SUPFAM" id="SSF50494">
    <property type="entry name" value="Trypsin-like serine proteases"/>
    <property type="match status" value="1"/>
</dbReference>
<evidence type="ECO:0000313" key="5">
    <source>
        <dbReference type="EMBL" id="MBC1176924.1"/>
    </source>
</evidence>
<reference evidence="5" key="2">
    <citation type="journal article" date="2020" name="BMC">
        <title>Leishmania infection induces a limited differential gene expression in the sand fly midgut.</title>
        <authorList>
            <person name="Coutinho-Abreu I.V."/>
            <person name="Serafim T.D."/>
            <person name="Meneses C."/>
            <person name="Kamhawi S."/>
            <person name="Oliveira F."/>
            <person name="Valenzuela J.G."/>
        </authorList>
    </citation>
    <scope>NUCLEOTIDE SEQUENCE</scope>
    <source>
        <strain evidence="5">Jacobina</strain>
        <tissue evidence="5">Midgut</tissue>
    </source>
</reference>
<dbReference type="EMBL" id="AJWK01022470">
    <property type="status" value="NOT_ANNOTATED_CDS"/>
    <property type="molecule type" value="Genomic_DNA"/>
</dbReference>
<dbReference type="InterPro" id="IPR001254">
    <property type="entry name" value="Trypsin_dom"/>
</dbReference>
<dbReference type="PRINTS" id="PR00722">
    <property type="entry name" value="CHYMOTRYPSIN"/>
</dbReference>
<dbReference type="Pfam" id="PF00089">
    <property type="entry name" value="Trypsin"/>
    <property type="match status" value="1"/>
</dbReference>
<evidence type="ECO:0000259" key="4">
    <source>
        <dbReference type="PROSITE" id="PS50240"/>
    </source>
</evidence>
<dbReference type="EMBL" id="GITU01008221">
    <property type="protein sequence ID" value="MBC1176924.1"/>
    <property type="molecule type" value="Transcribed_RNA"/>
</dbReference>
<evidence type="ECO:0000313" key="7">
    <source>
        <dbReference type="Proteomes" id="UP000092461"/>
    </source>
</evidence>